<keyword evidence="2" id="KW-0732">Signal</keyword>
<gene>
    <name evidence="4" type="ORF">H9828_00230</name>
</gene>
<evidence type="ECO:0000259" key="3">
    <source>
        <dbReference type="Pfam" id="PF19904"/>
    </source>
</evidence>
<feature type="chain" id="PRO_5038993959" evidence="2">
    <location>
        <begin position="20"/>
        <end position="554"/>
    </location>
</feature>
<dbReference type="Proteomes" id="UP000886844">
    <property type="component" value="Unassembled WGS sequence"/>
</dbReference>
<comment type="caution">
    <text evidence="4">The sequence shown here is derived from an EMBL/GenBank/DDBJ whole genome shotgun (WGS) entry which is preliminary data.</text>
</comment>
<keyword evidence="1" id="KW-0812">Transmembrane</keyword>
<reference evidence="4" key="1">
    <citation type="journal article" date="2021" name="PeerJ">
        <title>Extensive microbial diversity within the chicken gut microbiome revealed by metagenomics and culture.</title>
        <authorList>
            <person name="Gilroy R."/>
            <person name="Ravi A."/>
            <person name="Getino M."/>
            <person name="Pursley I."/>
            <person name="Horton D.L."/>
            <person name="Alikhan N.F."/>
            <person name="Baker D."/>
            <person name="Gharbi K."/>
            <person name="Hall N."/>
            <person name="Watson M."/>
            <person name="Adriaenssens E.M."/>
            <person name="Foster-Nyarko E."/>
            <person name="Jarju S."/>
            <person name="Secka A."/>
            <person name="Antonio M."/>
            <person name="Oren A."/>
            <person name="Chaudhuri R.R."/>
            <person name="La Ragione R."/>
            <person name="Hildebrand F."/>
            <person name="Pallen M.J."/>
        </authorList>
    </citation>
    <scope>NUCLEOTIDE SEQUENCE</scope>
    <source>
        <strain evidence="4">5134</strain>
    </source>
</reference>
<proteinExistence type="predicted"/>
<evidence type="ECO:0000256" key="1">
    <source>
        <dbReference type="SAM" id="Phobius"/>
    </source>
</evidence>
<dbReference type="AlphaFoldDB" id="A0A9D1Z1C7"/>
<evidence type="ECO:0000313" key="5">
    <source>
        <dbReference type="Proteomes" id="UP000886844"/>
    </source>
</evidence>
<dbReference type="Pfam" id="PF19904">
    <property type="entry name" value="DUF6377"/>
    <property type="match status" value="1"/>
</dbReference>
<reference evidence="4" key="2">
    <citation type="submission" date="2021-04" db="EMBL/GenBank/DDBJ databases">
        <authorList>
            <person name="Gilroy R."/>
        </authorList>
    </citation>
    <scope>NUCLEOTIDE SEQUENCE</scope>
    <source>
        <strain evidence="4">5134</strain>
    </source>
</reference>
<feature type="domain" description="DUF6377" evidence="3">
    <location>
        <begin position="260"/>
        <end position="515"/>
    </location>
</feature>
<evidence type="ECO:0000313" key="4">
    <source>
        <dbReference type="EMBL" id="HIY67826.1"/>
    </source>
</evidence>
<dbReference type="InterPro" id="IPR045957">
    <property type="entry name" value="DUF6377"/>
</dbReference>
<organism evidence="4 5">
    <name type="scientific">Candidatus Alistipes intestinigallinarum</name>
    <dbReference type="NCBI Taxonomy" id="2838440"/>
    <lineage>
        <taxon>Bacteria</taxon>
        <taxon>Pseudomonadati</taxon>
        <taxon>Bacteroidota</taxon>
        <taxon>Bacteroidia</taxon>
        <taxon>Bacteroidales</taxon>
        <taxon>Rikenellaceae</taxon>
        <taxon>Alistipes</taxon>
    </lineage>
</organism>
<name>A0A9D1Z1C7_9BACT</name>
<protein>
    <submittedName>
        <fullName evidence="4">Transcriptional regulator</fullName>
    </submittedName>
</protein>
<accession>A0A9D1Z1C7</accession>
<keyword evidence="1" id="KW-1133">Transmembrane helix</keyword>
<sequence>MKRILITPCLLLLSVSLYAQSLSEILKSEIANVDEKLKQRSEYIAQKEERLRTLKQMLSRSDMNDRRRYDINKELAAEYRPYQFDSAIVYQKHNIEVARRLGDWDLRNDSYLNLAYLYCISGLYFEAHNALVHEIDSALLNRKQLENYYLAQRKLNDELSLYSLDDEIRHIASRRRDFYRRKLLETMEQGSDIRLEFEAASAIQQQDYNRAEKIALMRLRNHTPSDHDYAKAAYQLALIAQLQGNTEKMMIWQARSACTDIELAVRDNISLNELAHNLLIHYGDAERSMRYMRIVMDDTRFFNSRLRPWQDANALADIEQAYNRHKSRLERLNRIVTGLVIAIVIILSGVVVYITRQRNRLIAVRAALQQSNSDLHVSNSRLEQINSQLKEVNKKLIDSDRVKEEYIGTFLMICSEHIDQITEMRRHVKRQLRDGKIEELRREYNSTEGQQAALSEFYNLFDTTFLNLYPTFVEEFNALLEEEARIVPRKGELLTTELRIYALIRLGISDSTKISTFLRYSMSTIYNYRSKIRNRARCDRNEFEDRVRNIAITR</sequence>
<feature type="signal peptide" evidence="2">
    <location>
        <begin position="1"/>
        <end position="19"/>
    </location>
</feature>
<evidence type="ECO:0000256" key="2">
    <source>
        <dbReference type="SAM" id="SignalP"/>
    </source>
</evidence>
<dbReference type="EMBL" id="DXDA01000002">
    <property type="protein sequence ID" value="HIY67826.1"/>
    <property type="molecule type" value="Genomic_DNA"/>
</dbReference>
<keyword evidence="1" id="KW-0472">Membrane</keyword>
<feature type="transmembrane region" description="Helical" evidence="1">
    <location>
        <begin position="335"/>
        <end position="355"/>
    </location>
</feature>